<feature type="region of interest" description="Disordered" evidence="1">
    <location>
        <begin position="163"/>
        <end position="182"/>
    </location>
</feature>
<dbReference type="AlphaFoldDB" id="A0A0B7A7F8"/>
<accession>A0A0B7A7F8</accession>
<sequence>MLTDGLCQRVILFSVLATWYVEANMAQLQVQSPSGPPLGPWWIRIQQTFQTGLSSWYIFRQQDESFLTEESQQIQSSATDQASKPIQRSDYGVHDVYIDVPFLNTETTQQVQRDRSSSLSRLKSQSALSIVIIWMVSILLAKWIQVNQLQLWMSVNDICDRSKCPKSSKRKQNEPSSKSLNLSGAHLDVNENISLCMRETIGTATTLTESYAKIIRGYMKAINGETLLQYSESAKFGEDSILVSATTDTALKQTNLFVNNKDCEFSVFCFSKASLGSTNFHGLQNELWKLVLMPF</sequence>
<feature type="chain" id="PRO_5002112643" evidence="2">
    <location>
        <begin position="24"/>
        <end position="295"/>
    </location>
</feature>
<feature type="signal peptide" evidence="2">
    <location>
        <begin position="1"/>
        <end position="23"/>
    </location>
</feature>
<evidence type="ECO:0000313" key="3">
    <source>
        <dbReference type="EMBL" id="CEK76733.1"/>
    </source>
</evidence>
<keyword evidence="2" id="KW-0732">Signal</keyword>
<evidence type="ECO:0000256" key="2">
    <source>
        <dbReference type="SAM" id="SignalP"/>
    </source>
</evidence>
<proteinExistence type="predicted"/>
<name>A0A0B7A7F8_9EUPU</name>
<protein>
    <submittedName>
        <fullName evidence="3">Uncharacterized protein</fullName>
    </submittedName>
</protein>
<evidence type="ECO:0000256" key="1">
    <source>
        <dbReference type="SAM" id="MobiDB-lite"/>
    </source>
</evidence>
<reference evidence="3" key="1">
    <citation type="submission" date="2014-12" db="EMBL/GenBank/DDBJ databases">
        <title>Insight into the proteome of Arion vulgaris.</title>
        <authorList>
            <person name="Aradska J."/>
            <person name="Bulat T."/>
            <person name="Smidak R."/>
            <person name="Sarate P."/>
            <person name="Gangsoo J."/>
            <person name="Sialana F."/>
            <person name="Bilban M."/>
            <person name="Lubec G."/>
        </authorList>
    </citation>
    <scope>NUCLEOTIDE SEQUENCE</scope>
    <source>
        <tissue evidence="3">Skin</tissue>
    </source>
</reference>
<dbReference type="EMBL" id="HACG01029868">
    <property type="protein sequence ID" value="CEK76733.1"/>
    <property type="molecule type" value="Transcribed_RNA"/>
</dbReference>
<organism evidence="3">
    <name type="scientific">Arion vulgaris</name>
    <dbReference type="NCBI Taxonomy" id="1028688"/>
    <lineage>
        <taxon>Eukaryota</taxon>
        <taxon>Metazoa</taxon>
        <taxon>Spiralia</taxon>
        <taxon>Lophotrochozoa</taxon>
        <taxon>Mollusca</taxon>
        <taxon>Gastropoda</taxon>
        <taxon>Heterobranchia</taxon>
        <taxon>Euthyneura</taxon>
        <taxon>Panpulmonata</taxon>
        <taxon>Eupulmonata</taxon>
        <taxon>Stylommatophora</taxon>
        <taxon>Helicina</taxon>
        <taxon>Arionoidea</taxon>
        <taxon>Arionidae</taxon>
        <taxon>Arion</taxon>
    </lineage>
</organism>
<gene>
    <name evidence="3" type="primary">ORF101271</name>
</gene>